<evidence type="ECO:0000256" key="1">
    <source>
        <dbReference type="ARBA" id="ARBA00006432"/>
    </source>
</evidence>
<dbReference type="GO" id="GO:0016405">
    <property type="term" value="F:CoA-ligase activity"/>
    <property type="evidence" value="ECO:0007669"/>
    <property type="project" value="TreeGrafter"/>
</dbReference>
<sequence>MSTSFYDHLFEDNNATRATKDDDPLIVDAMDTNRFLTFIELRCKVRALAIALRRPPFNFQEGDVIAFCSADDIECAIAICGIACAGLSACLIPSKSHADDIRNIFHSTSPKAVVAHPETLDTVKKVWNKENGNAIPILLLGTEHAAKDTELLAQYTRGDKHGELPRVNPDTPAFIVCTSGSTGHPKPVVLTQRVAIARMQHENPANRVVDADHASPRLLSTTHCAFISWLMLCWITIRIGYPQYVLGEWNASNLDLVMSKVQELGITWILKLESQVITQIAYQPEMIKKYQLSTLQVVDSGGQLVPQDALLRAAEILKASIRCVYASTETSLVFALSDKCTFYRKEGLFAKNDPSARVKLVDSNNKEVSIGGEGELIVKSPMNAVGYYNRPDLTAKSFDNEGYYHTGDVCTVDEKGNYTMLGRKADIIRTKPSPFFPKLLEDICLSFGGIKECAIVGAFSSKHDQELPRAYIVPSDGIAFGQDKVEQLIKYVEKQVPIQEMRLSGGVKVMEDLPIGKTGKIERATLKKLAQEELQGHGII</sequence>
<dbReference type="Gene3D" id="3.40.50.12780">
    <property type="entry name" value="N-terminal domain of ligase-like"/>
    <property type="match status" value="1"/>
</dbReference>
<evidence type="ECO:0000313" key="4">
    <source>
        <dbReference type="EMBL" id="KAJ8662029.1"/>
    </source>
</evidence>
<organism evidence="4 5">
    <name type="scientific">Lichtheimia ornata</name>
    <dbReference type="NCBI Taxonomy" id="688661"/>
    <lineage>
        <taxon>Eukaryota</taxon>
        <taxon>Fungi</taxon>
        <taxon>Fungi incertae sedis</taxon>
        <taxon>Mucoromycota</taxon>
        <taxon>Mucoromycotina</taxon>
        <taxon>Mucoromycetes</taxon>
        <taxon>Mucorales</taxon>
        <taxon>Lichtheimiaceae</taxon>
        <taxon>Lichtheimia</taxon>
    </lineage>
</organism>
<dbReference type="PANTHER" id="PTHR24096">
    <property type="entry name" value="LONG-CHAIN-FATTY-ACID--COA LIGASE"/>
    <property type="match status" value="1"/>
</dbReference>
<dbReference type="Pfam" id="PF00501">
    <property type="entry name" value="AMP-binding"/>
    <property type="match status" value="1"/>
</dbReference>
<comment type="caution">
    <text evidence="4">The sequence shown here is derived from an EMBL/GenBank/DDBJ whole genome shotgun (WGS) entry which is preliminary data.</text>
</comment>
<reference evidence="4 5" key="1">
    <citation type="submission" date="2023-03" db="EMBL/GenBank/DDBJ databases">
        <title>Genome sequence of Lichtheimia ornata CBS 291.66.</title>
        <authorList>
            <person name="Mohabir J.T."/>
            <person name="Shea T.P."/>
            <person name="Kurbessoian T."/>
            <person name="Berby B."/>
            <person name="Fontaine J."/>
            <person name="Livny J."/>
            <person name="Gnirke A."/>
            <person name="Stajich J.E."/>
            <person name="Cuomo C.A."/>
        </authorList>
    </citation>
    <scope>NUCLEOTIDE SEQUENCE [LARGE SCALE GENOMIC DNA]</scope>
    <source>
        <strain evidence="4">CBS 291.66</strain>
    </source>
</reference>
<dbReference type="InterPro" id="IPR020845">
    <property type="entry name" value="AMP-binding_CS"/>
</dbReference>
<dbReference type="Gene3D" id="3.30.300.30">
    <property type="match status" value="1"/>
</dbReference>
<dbReference type="RefSeq" id="XP_058346942.1">
    <property type="nucleotide sequence ID" value="XM_058482444.1"/>
</dbReference>
<keyword evidence="2" id="KW-0436">Ligase</keyword>
<evidence type="ECO:0000256" key="2">
    <source>
        <dbReference type="ARBA" id="ARBA00022598"/>
    </source>
</evidence>
<name>A0AAD7XYN1_9FUNG</name>
<evidence type="ECO:0000313" key="5">
    <source>
        <dbReference type="Proteomes" id="UP001234581"/>
    </source>
</evidence>
<dbReference type="GeneID" id="83209778"/>
<feature type="domain" description="AMP-dependent synthetase/ligase" evidence="3">
    <location>
        <begin position="19"/>
        <end position="388"/>
    </location>
</feature>
<dbReference type="PANTHER" id="PTHR24096:SF149">
    <property type="entry name" value="AMP-BINDING DOMAIN-CONTAINING PROTEIN-RELATED"/>
    <property type="match status" value="1"/>
</dbReference>
<dbReference type="InterPro" id="IPR042099">
    <property type="entry name" value="ANL_N_sf"/>
</dbReference>
<keyword evidence="5" id="KW-1185">Reference proteome</keyword>
<accession>A0AAD7XYN1</accession>
<proteinExistence type="inferred from homology"/>
<dbReference type="PROSITE" id="PS00455">
    <property type="entry name" value="AMP_BINDING"/>
    <property type="match status" value="1"/>
</dbReference>
<dbReference type="SUPFAM" id="SSF56801">
    <property type="entry name" value="Acetyl-CoA synthetase-like"/>
    <property type="match status" value="1"/>
</dbReference>
<gene>
    <name evidence="4" type="ORF">O0I10_002360</name>
</gene>
<dbReference type="InterPro" id="IPR000873">
    <property type="entry name" value="AMP-dep_synth/lig_dom"/>
</dbReference>
<dbReference type="AlphaFoldDB" id="A0AAD7XYN1"/>
<evidence type="ECO:0000259" key="3">
    <source>
        <dbReference type="Pfam" id="PF00501"/>
    </source>
</evidence>
<protein>
    <recommendedName>
        <fullName evidence="3">AMP-dependent synthetase/ligase domain-containing protein</fullName>
    </recommendedName>
</protein>
<dbReference type="Proteomes" id="UP001234581">
    <property type="component" value="Unassembled WGS sequence"/>
</dbReference>
<dbReference type="InterPro" id="IPR045851">
    <property type="entry name" value="AMP-bd_C_sf"/>
</dbReference>
<comment type="similarity">
    <text evidence="1">Belongs to the ATP-dependent AMP-binding enzyme family.</text>
</comment>
<dbReference type="EMBL" id="JARTCD010000006">
    <property type="protein sequence ID" value="KAJ8662029.1"/>
    <property type="molecule type" value="Genomic_DNA"/>
</dbReference>